<evidence type="ECO:0000259" key="2">
    <source>
        <dbReference type="PROSITE" id="PS00662"/>
    </source>
</evidence>
<dbReference type="InterPro" id="IPR050921">
    <property type="entry name" value="T4SS_GSP_E_ATPase"/>
</dbReference>
<dbReference type="PANTHER" id="PTHR30486">
    <property type="entry name" value="TWITCHING MOTILITY PROTEIN PILT"/>
    <property type="match status" value="1"/>
</dbReference>
<dbReference type="Pfam" id="PF00437">
    <property type="entry name" value="T2SSE"/>
    <property type="match status" value="1"/>
</dbReference>
<dbReference type="InterPro" id="IPR001482">
    <property type="entry name" value="T2SS/T4SS_dom"/>
</dbReference>
<dbReference type="GO" id="GO:0016887">
    <property type="term" value="F:ATP hydrolysis activity"/>
    <property type="evidence" value="ECO:0007669"/>
    <property type="project" value="InterPro"/>
</dbReference>
<evidence type="ECO:0000313" key="4">
    <source>
        <dbReference type="Proteomes" id="UP000001029"/>
    </source>
</evidence>
<dbReference type="AlphaFoldDB" id="B2KCH7"/>
<dbReference type="EMBL" id="CP001055">
    <property type="protein sequence ID" value="ACC98098.1"/>
    <property type="molecule type" value="Genomic_DNA"/>
</dbReference>
<dbReference type="NCBIfam" id="TIGR01420">
    <property type="entry name" value="pilT_fam"/>
    <property type="match status" value="1"/>
</dbReference>
<dbReference type="OrthoDB" id="9805147at2"/>
<sequence length="362" mass="40096">MAVGLTSLLKTVVDNKASGLHLRGNSFSFVRLNRQIKQIEDSFLSNDEVRKIAYACMSDREKKIFEENGTVDFSLDAKENGRFRFNVYRQSGKVCISIRHIPLKIPTFADLNLPGDVLEKITENRRGLVLVTGMTGSGKSSTLAAMLGYINRARRGHILTIEDPIEFVHTEEKCIVSQLALGLDTHSYMAALRASMRQDPDVIMIGELRDSDVVRAAIAAAETGHLVFTTVHTVDAVQTLNRLIQSFPFEQQAQVKVQLAELIKGIVSQRLLPDLKGGMIPAVEVMVDTPQIKKLITDGKIDEVSRHIGMGEYYGMQTFDQSLVELYRAGKAGLEEIIAYSTSPDTIMLALKGIGEDRKGLE</sequence>
<protein>
    <submittedName>
        <fullName evidence="3">Putative type II secretion system protein</fullName>
    </submittedName>
</protein>
<dbReference type="GO" id="GO:0005524">
    <property type="term" value="F:ATP binding"/>
    <property type="evidence" value="ECO:0007669"/>
    <property type="project" value="InterPro"/>
</dbReference>
<keyword evidence="4" id="KW-1185">Reference proteome</keyword>
<dbReference type="PANTHER" id="PTHR30486:SF12">
    <property type="entry name" value="TYPE IV PILUS ATPASE PILU"/>
    <property type="match status" value="1"/>
</dbReference>
<name>B2KCH7_ELUMP</name>
<accession>B2KCH7</accession>
<evidence type="ECO:0000256" key="1">
    <source>
        <dbReference type="ARBA" id="ARBA00006611"/>
    </source>
</evidence>
<dbReference type="InterPro" id="IPR006321">
    <property type="entry name" value="PilT/PilU"/>
</dbReference>
<comment type="similarity">
    <text evidence="1">Belongs to the GSP E family.</text>
</comment>
<dbReference type="STRING" id="445932.Emin_0543"/>
<reference evidence="3 4" key="1">
    <citation type="journal article" date="2009" name="Appl. Environ. Microbiol.">
        <title>Genomic analysis of 'Elusimicrobium minutum,' the first cultivated representative of the phylum 'Elusimicrobia' (formerly termite group 1).</title>
        <authorList>
            <person name="Herlemann D.P.R."/>
            <person name="Geissinger O."/>
            <person name="Ikeda-Ohtsubo W."/>
            <person name="Kunin V."/>
            <person name="Sun H."/>
            <person name="Lapidus A."/>
            <person name="Hugenholtz P."/>
            <person name="Brune A."/>
        </authorList>
    </citation>
    <scope>NUCLEOTIDE SEQUENCE [LARGE SCALE GENOMIC DNA]</scope>
    <source>
        <strain evidence="3 4">Pei191</strain>
    </source>
</reference>
<dbReference type="KEGG" id="emi:Emin_0543"/>
<dbReference type="InterPro" id="IPR027417">
    <property type="entry name" value="P-loop_NTPase"/>
</dbReference>
<dbReference type="RefSeq" id="WP_012414713.1">
    <property type="nucleotide sequence ID" value="NC_010644.1"/>
</dbReference>
<dbReference type="SUPFAM" id="SSF52540">
    <property type="entry name" value="P-loop containing nucleoside triphosphate hydrolases"/>
    <property type="match status" value="1"/>
</dbReference>
<evidence type="ECO:0000313" key="3">
    <source>
        <dbReference type="EMBL" id="ACC98098.1"/>
    </source>
</evidence>
<feature type="domain" description="Bacterial type II secretion system protein E" evidence="2">
    <location>
        <begin position="196"/>
        <end position="210"/>
    </location>
</feature>
<dbReference type="Proteomes" id="UP000001029">
    <property type="component" value="Chromosome"/>
</dbReference>
<dbReference type="PROSITE" id="PS00662">
    <property type="entry name" value="T2SP_E"/>
    <property type="match status" value="1"/>
</dbReference>
<gene>
    <name evidence="3" type="ordered locus">Emin_0543</name>
</gene>
<proteinExistence type="inferred from homology"/>
<dbReference type="Gene3D" id="3.30.450.90">
    <property type="match status" value="1"/>
</dbReference>
<dbReference type="HOGENOM" id="CLU_013446_4_0_0"/>
<dbReference type="CDD" id="cd01131">
    <property type="entry name" value="PilT"/>
    <property type="match status" value="1"/>
</dbReference>
<dbReference type="Gene3D" id="3.40.50.300">
    <property type="entry name" value="P-loop containing nucleotide triphosphate hydrolases"/>
    <property type="match status" value="1"/>
</dbReference>
<organism evidence="3 4">
    <name type="scientific">Elusimicrobium minutum (strain Pei191)</name>
    <dbReference type="NCBI Taxonomy" id="445932"/>
    <lineage>
        <taxon>Bacteria</taxon>
        <taxon>Pseudomonadati</taxon>
        <taxon>Elusimicrobiota</taxon>
        <taxon>Elusimicrobia</taxon>
        <taxon>Elusimicrobiales</taxon>
        <taxon>Elusimicrobiaceae</taxon>
        <taxon>Elusimicrobium</taxon>
    </lineage>
</organism>